<dbReference type="KEGG" id="paun:MJA45_19610"/>
<keyword evidence="3" id="KW-0808">Transferase</keyword>
<dbReference type="SUPFAM" id="SSF52540">
    <property type="entry name" value="P-loop containing nucleoside triphosphate hydrolases"/>
    <property type="match status" value="1"/>
</dbReference>
<evidence type="ECO:0000313" key="3">
    <source>
        <dbReference type="EMBL" id="WNQ09817.1"/>
    </source>
</evidence>
<dbReference type="Proteomes" id="UP001305702">
    <property type="component" value="Chromosome"/>
</dbReference>
<dbReference type="NCBIfam" id="NF008750">
    <property type="entry name" value="PRK11784.1-2"/>
    <property type="match status" value="1"/>
</dbReference>
<reference evidence="3 4" key="1">
    <citation type="submission" date="2022-02" db="EMBL/GenBank/DDBJ databases">
        <title>Paenibacillus sp. MBLB1776 Whole Genome Shotgun Sequencing.</title>
        <authorList>
            <person name="Hwang C.Y."/>
            <person name="Cho E.-S."/>
            <person name="Seo M.-J."/>
        </authorList>
    </citation>
    <scope>NUCLEOTIDE SEQUENCE [LARGE SCALE GENOMIC DNA]</scope>
    <source>
        <strain evidence="3 4">MBLB1776</strain>
    </source>
</reference>
<dbReference type="NCBIfam" id="NF008752">
    <property type="entry name" value="PRK11784.1-4"/>
    <property type="match status" value="1"/>
</dbReference>
<dbReference type="PROSITE" id="PS50206">
    <property type="entry name" value="RHODANESE_3"/>
    <property type="match status" value="1"/>
</dbReference>
<sequence>MFQDITIEELLEKQRKGELTVVDVRSPSEYEEGTIPGSLNRPLFDDEERREIGTLYKQVSVDAAKERGLEIVARKLPEFVKELDAMDNRKAVFCWRGGMRSRTAATLLSLYGARVYRLQGGIRAYRQWVVKTLEEFKLDQTCIVLNGHTGTGKTVILSKLAEQGYPVLDLEELAGHRGSIFGQIGRKPSNQKSFEAKLVHELLKLQGSSFVLMEAESRRVGKVTLPDFLMEAKENGKQLLIELPVEERIRHILEDYRPEEHKQECLAAFRLIEKRIHTPIAKVIEQHLQESRFAEAVQLLLVHYYDPRYEHAIHRYNAETETVQADTIEEAVEAVRKALPRWV</sequence>
<dbReference type="PANTHER" id="PTHR30401:SF0">
    <property type="entry name" value="TRNA 2-SELENOURIDINE SYNTHASE"/>
    <property type="match status" value="1"/>
</dbReference>
<keyword evidence="1" id="KW-0711">Selenium</keyword>
<name>A0AA96LA44_9BACL</name>
<dbReference type="Gene3D" id="3.40.50.300">
    <property type="entry name" value="P-loop containing nucleotide triphosphate hydrolases"/>
    <property type="match status" value="1"/>
</dbReference>
<dbReference type="RefSeq" id="WP_315603591.1">
    <property type="nucleotide sequence ID" value="NZ_CP130318.1"/>
</dbReference>
<dbReference type="InterPro" id="IPR058840">
    <property type="entry name" value="AAA_SelU"/>
</dbReference>
<dbReference type="InterPro" id="IPR017582">
    <property type="entry name" value="SelU"/>
</dbReference>
<dbReference type="SUPFAM" id="SSF52821">
    <property type="entry name" value="Rhodanese/Cell cycle control phosphatase"/>
    <property type="match status" value="1"/>
</dbReference>
<dbReference type="NCBIfam" id="TIGR03167">
    <property type="entry name" value="tRNA_sel_U_synt"/>
    <property type="match status" value="1"/>
</dbReference>
<feature type="domain" description="Rhodanese" evidence="2">
    <location>
        <begin position="15"/>
        <end position="131"/>
    </location>
</feature>
<evidence type="ECO:0000313" key="4">
    <source>
        <dbReference type="Proteomes" id="UP001305702"/>
    </source>
</evidence>
<dbReference type="EC" id="2.5.1.-" evidence="3"/>
<proteinExistence type="predicted"/>
<dbReference type="GO" id="GO:0002098">
    <property type="term" value="P:tRNA wobble uridine modification"/>
    <property type="evidence" value="ECO:0007669"/>
    <property type="project" value="InterPro"/>
</dbReference>
<dbReference type="InterPro" id="IPR027417">
    <property type="entry name" value="P-loop_NTPase"/>
</dbReference>
<dbReference type="GO" id="GO:0043828">
    <property type="term" value="F:tRNA 2-selenouridine synthase activity"/>
    <property type="evidence" value="ECO:0007669"/>
    <property type="project" value="InterPro"/>
</dbReference>
<dbReference type="SMART" id="SM00450">
    <property type="entry name" value="RHOD"/>
    <property type="match status" value="1"/>
</dbReference>
<protein>
    <submittedName>
        <fullName evidence="3">tRNA 2-selenouridine(34) synthase MnmH</fullName>
        <ecNumber evidence="3">2.5.1.-</ecNumber>
    </submittedName>
</protein>
<evidence type="ECO:0000256" key="1">
    <source>
        <dbReference type="ARBA" id="ARBA00023266"/>
    </source>
</evidence>
<dbReference type="Pfam" id="PF26341">
    <property type="entry name" value="AAA_SelU"/>
    <property type="match status" value="1"/>
</dbReference>
<dbReference type="InterPro" id="IPR001763">
    <property type="entry name" value="Rhodanese-like_dom"/>
</dbReference>
<dbReference type="PANTHER" id="PTHR30401">
    <property type="entry name" value="TRNA 2-SELENOURIDINE SYNTHASE"/>
    <property type="match status" value="1"/>
</dbReference>
<gene>
    <name evidence="3" type="primary">mnmH</name>
    <name evidence="3" type="ORF">MJA45_19610</name>
</gene>
<dbReference type="AlphaFoldDB" id="A0AA96LA44"/>
<dbReference type="InterPro" id="IPR036873">
    <property type="entry name" value="Rhodanese-like_dom_sf"/>
</dbReference>
<accession>A0AA96LA44</accession>
<evidence type="ECO:0000259" key="2">
    <source>
        <dbReference type="PROSITE" id="PS50206"/>
    </source>
</evidence>
<dbReference type="Pfam" id="PF00581">
    <property type="entry name" value="Rhodanese"/>
    <property type="match status" value="1"/>
</dbReference>
<keyword evidence="4" id="KW-1185">Reference proteome</keyword>
<dbReference type="EMBL" id="CP130318">
    <property type="protein sequence ID" value="WNQ09817.1"/>
    <property type="molecule type" value="Genomic_DNA"/>
</dbReference>
<dbReference type="Gene3D" id="3.40.250.10">
    <property type="entry name" value="Rhodanese-like domain"/>
    <property type="match status" value="1"/>
</dbReference>
<organism evidence="3 4">
    <name type="scientific">Paenibacillus aurantius</name>
    <dbReference type="NCBI Taxonomy" id="2918900"/>
    <lineage>
        <taxon>Bacteria</taxon>
        <taxon>Bacillati</taxon>
        <taxon>Bacillota</taxon>
        <taxon>Bacilli</taxon>
        <taxon>Bacillales</taxon>
        <taxon>Paenibacillaceae</taxon>
        <taxon>Paenibacillus</taxon>
    </lineage>
</organism>